<dbReference type="KEGG" id="sna:Snas_4622"/>
<organism evidence="1 2">
    <name type="scientific">Stackebrandtia nassauensis (strain DSM 44728 / CIP 108903 / NRRL B-16338 / NBRC 102104 / LLR-40K-21)</name>
    <dbReference type="NCBI Taxonomy" id="446470"/>
    <lineage>
        <taxon>Bacteria</taxon>
        <taxon>Bacillati</taxon>
        <taxon>Actinomycetota</taxon>
        <taxon>Actinomycetes</taxon>
        <taxon>Glycomycetales</taxon>
        <taxon>Glycomycetaceae</taxon>
        <taxon>Stackebrandtia</taxon>
    </lineage>
</organism>
<protein>
    <submittedName>
        <fullName evidence="1">Uncharacterized protein</fullName>
    </submittedName>
</protein>
<proteinExistence type="predicted"/>
<dbReference type="AlphaFoldDB" id="D3Q6M2"/>
<keyword evidence="2" id="KW-1185">Reference proteome</keyword>
<evidence type="ECO:0000313" key="2">
    <source>
        <dbReference type="Proteomes" id="UP000000844"/>
    </source>
</evidence>
<name>D3Q6M2_STANL</name>
<dbReference type="STRING" id="446470.Snas_4622"/>
<dbReference type="RefSeq" id="WP_013019836.1">
    <property type="nucleotide sequence ID" value="NC_013947.1"/>
</dbReference>
<dbReference type="Proteomes" id="UP000000844">
    <property type="component" value="Chromosome"/>
</dbReference>
<dbReference type="HOGENOM" id="CLU_1757708_0_0_11"/>
<sequence>MNDYAGESGGGSSAPQPNIEFEAVEMDTVSLKAFGDALLKDAENLKTAAGDIREQLQNPAGERGDDMIQPVGADPRQETLHGIAITHSQRMQETNVYLAQASIAVNNLGLLCKYIAGSIGDVDTLNSSSIDQVSDVINDVTKPKKEEA</sequence>
<dbReference type="EMBL" id="CP001778">
    <property type="protein sequence ID" value="ADD44265.1"/>
    <property type="molecule type" value="Genomic_DNA"/>
</dbReference>
<evidence type="ECO:0000313" key="1">
    <source>
        <dbReference type="EMBL" id="ADD44265.1"/>
    </source>
</evidence>
<dbReference type="OrthoDB" id="9861905at2"/>
<gene>
    <name evidence="1" type="ordered locus">Snas_4622</name>
</gene>
<accession>D3Q6M2</accession>
<reference evidence="1 2" key="1">
    <citation type="journal article" date="2009" name="Stand. Genomic Sci.">
        <title>Complete genome sequence of Stackebrandtia nassauensis type strain (LLR-40K-21).</title>
        <authorList>
            <person name="Munk C."/>
            <person name="Lapidus A."/>
            <person name="Copeland A."/>
            <person name="Jando M."/>
            <person name="Mayilraj S."/>
            <person name="Glavina Del Rio T."/>
            <person name="Nolan M."/>
            <person name="Chen F."/>
            <person name="Lucas S."/>
            <person name="Tice H."/>
            <person name="Cheng J.F."/>
            <person name="Han C."/>
            <person name="Detter J.C."/>
            <person name="Bruce D."/>
            <person name="Goodwin L."/>
            <person name="Chain P."/>
            <person name="Pitluck S."/>
            <person name="Goker M."/>
            <person name="Ovchinikova G."/>
            <person name="Pati A."/>
            <person name="Ivanova N."/>
            <person name="Mavromatis K."/>
            <person name="Chen A."/>
            <person name="Palaniappan K."/>
            <person name="Land M."/>
            <person name="Hauser L."/>
            <person name="Chang Y.J."/>
            <person name="Jeffries C.D."/>
            <person name="Bristow J."/>
            <person name="Eisen J.A."/>
            <person name="Markowitz V."/>
            <person name="Hugenholtz P."/>
            <person name="Kyrpides N.C."/>
            <person name="Klenk H.P."/>
        </authorList>
    </citation>
    <scope>NUCLEOTIDE SEQUENCE [LARGE SCALE GENOMIC DNA]</scope>
    <source>
        <strain evidence="2">DSM 44728 / CIP 108903 / NRRL B-16338 / NBRC 102104 / LLR-40K-21</strain>
    </source>
</reference>